<comment type="caution">
    <text evidence="1">The sequence shown here is derived from an EMBL/GenBank/DDBJ whole genome shotgun (WGS) entry which is preliminary data.</text>
</comment>
<protein>
    <submittedName>
        <fullName evidence="1">Uncharacterized protein</fullName>
    </submittedName>
</protein>
<proteinExistence type="predicted"/>
<dbReference type="EMBL" id="MU117961">
    <property type="protein sequence ID" value="KAF9654359.1"/>
    <property type="molecule type" value="Genomic_DNA"/>
</dbReference>
<sequence>MNVFGRRILSTPRALARFSSTTAVVPPQPPASSTPTFATETAVSDYPQAPNYPGLWSENQRPRPTPASGPRFEQTTMHLQPQPLSAMEMIVNEPIRLSKTRIAACDGGGGALGHPKIFINLVRPWFPSSLSLSLFSHPALFFSSLNTQDKPGAHSCT</sequence>
<keyword evidence="2" id="KW-1185">Reference proteome</keyword>
<reference evidence="1" key="1">
    <citation type="submission" date="2019-10" db="EMBL/GenBank/DDBJ databases">
        <authorList>
            <consortium name="DOE Joint Genome Institute"/>
            <person name="Kuo A."/>
            <person name="Miyauchi S."/>
            <person name="Kiss E."/>
            <person name="Drula E."/>
            <person name="Kohler A."/>
            <person name="Sanchez-Garcia M."/>
            <person name="Andreopoulos B."/>
            <person name="Barry K.W."/>
            <person name="Bonito G."/>
            <person name="Buee M."/>
            <person name="Carver A."/>
            <person name="Chen C."/>
            <person name="Cichocki N."/>
            <person name="Clum A."/>
            <person name="Culley D."/>
            <person name="Crous P.W."/>
            <person name="Fauchery L."/>
            <person name="Girlanda M."/>
            <person name="Hayes R."/>
            <person name="Keri Z."/>
            <person name="Labutti K."/>
            <person name="Lipzen A."/>
            <person name="Lombard V."/>
            <person name="Magnuson J."/>
            <person name="Maillard F."/>
            <person name="Morin E."/>
            <person name="Murat C."/>
            <person name="Nolan M."/>
            <person name="Ohm R."/>
            <person name="Pangilinan J."/>
            <person name="Pereira M."/>
            <person name="Perotto S."/>
            <person name="Peter M."/>
            <person name="Riley R."/>
            <person name="Sitrit Y."/>
            <person name="Stielow B."/>
            <person name="Szollosi G."/>
            <person name="Zifcakova L."/>
            <person name="Stursova M."/>
            <person name="Spatafora J.W."/>
            <person name="Tedersoo L."/>
            <person name="Vaario L.-M."/>
            <person name="Yamada A."/>
            <person name="Yan M."/>
            <person name="Wang P."/>
            <person name="Xu J."/>
            <person name="Bruns T."/>
            <person name="Baldrian P."/>
            <person name="Vilgalys R."/>
            <person name="Henrissat B."/>
            <person name="Grigoriev I.V."/>
            <person name="Hibbett D."/>
            <person name="Nagy L.G."/>
            <person name="Martin F.M."/>
        </authorList>
    </citation>
    <scope>NUCLEOTIDE SEQUENCE</scope>
    <source>
        <strain evidence="1">P2</strain>
    </source>
</reference>
<gene>
    <name evidence="1" type="ORF">BDM02DRAFT_3134067</name>
</gene>
<evidence type="ECO:0000313" key="2">
    <source>
        <dbReference type="Proteomes" id="UP000886501"/>
    </source>
</evidence>
<evidence type="ECO:0000313" key="1">
    <source>
        <dbReference type="EMBL" id="KAF9654359.1"/>
    </source>
</evidence>
<accession>A0ACB6ZXT7</accession>
<reference evidence="1" key="2">
    <citation type="journal article" date="2020" name="Nat. Commun.">
        <title>Large-scale genome sequencing of mycorrhizal fungi provides insights into the early evolution of symbiotic traits.</title>
        <authorList>
            <person name="Miyauchi S."/>
            <person name="Kiss E."/>
            <person name="Kuo A."/>
            <person name="Drula E."/>
            <person name="Kohler A."/>
            <person name="Sanchez-Garcia M."/>
            <person name="Morin E."/>
            <person name="Andreopoulos B."/>
            <person name="Barry K.W."/>
            <person name="Bonito G."/>
            <person name="Buee M."/>
            <person name="Carver A."/>
            <person name="Chen C."/>
            <person name="Cichocki N."/>
            <person name="Clum A."/>
            <person name="Culley D."/>
            <person name="Crous P.W."/>
            <person name="Fauchery L."/>
            <person name="Girlanda M."/>
            <person name="Hayes R.D."/>
            <person name="Keri Z."/>
            <person name="LaButti K."/>
            <person name="Lipzen A."/>
            <person name="Lombard V."/>
            <person name="Magnuson J."/>
            <person name="Maillard F."/>
            <person name="Murat C."/>
            <person name="Nolan M."/>
            <person name="Ohm R.A."/>
            <person name="Pangilinan J."/>
            <person name="Pereira M.F."/>
            <person name="Perotto S."/>
            <person name="Peter M."/>
            <person name="Pfister S."/>
            <person name="Riley R."/>
            <person name="Sitrit Y."/>
            <person name="Stielow J.B."/>
            <person name="Szollosi G."/>
            <person name="Zifcakova L."/>
            <person name="Stursova M."/>
            <person name="Spatafora J.W."/>
            <person name="Tedersoo L."/>
            <person name="Vaario L.M."/>
            <person name="Yamada A."/>
            <person name="Yan M."/>
            <person name="Wang P."/>
            <person name="Xu J."/>
            <person name="Bruns T."/>
            <person name="Baldrian P."/>
            <person name="Vilgalys R."/>
            <person name="Dunand C."/>
            <person name="Henrissat B."/>
            <person name="Grigoriev I.V."/>
            <person name="Hibbett D."/>
            <person name="Nagy L.G."/>
            <person name="Martin F.M."/>
        </authorList>
    </citation>
    <scope>NUCLEOTIDE SEQUENCE</scope>
    <source>
        <strain evidence="1">P2</strain>
    </source>
</reference>
<organism evidence="1 2">
    <name type="scientific">Thelephora ganbajun</name>
    <name type="common">Ganba fungus</name>
    <dbReference type="NCBI Taxonomy" id="370292"/>
    <lineage>
        <taxon>Eukaryota</taxon>
        <taxon>Fungi</taxon>
        <taxon>Dikarya</taxon>
        <taxon>Basidiomycota</taxon>
        <taxon>Agaricomycotina</taxon>
        <taxon>Agaricomycetes</taxon>
        <taxon>Thelephorales</taxon>
        <taxon>Thelephoraceae</taxon>
        <taxon>Thelephora</taxon>
    </lineage>
</organism>
<name>A0ACB6ZXT7_THEGA</name>
<dbReference type="Proteomes" id="UP000886501">
    <property type="component" value="Unassembled WGS sequence"/>
</dbReference>